<keyword evidence="2" id="KW-1185">Reference proteome</keyword>
<protein>
    <submittedName>
        <fullName evidence="1">Uncharacterized protein</fullName>
    </submittedName>
</protein>
<dbReference type="Proteomes" id="UP000823775">
    <property type="component" value="Unassembled WGS sequence"/>
</dbReference>
<dbReference type="EMBL" id="JACEIK010003113">
    <property type="protein sequence ID" value="MCD9640387.1"/>
    <property type="molecule type" value="Genomic_DNA"/>
</dbReference>
<gene>
    <name evidence="1" type="ORF">HAX54_025674</name>
</gene>
<evidence type="ECO:0000313" key="2">
    <source>
        <dbReference type="Proteomes" id="UP000823775"/>
    </source>
</evidence>
<evidence type="ECO:0000313" key="1">
    <source>
        <dbReference type="EMBL" id="MCD9640387.1"/>
    </source>
</evidence>
<proteinExistence type="predicted"/>
<sequence>MEARRQNKEGDIFSTEGVYLTTAETGADSVNKFKGPAKRHATPEWFESQYAGPSRIQNIGVMNPFTIDWHNLAVYNKTTTYTLGVKPEARIELVYNEHGAWVDTRAIHVDLNNVPNLDENYKQLATVTRNHYKKEERVMPKREF</sequence>
<accession>A0ABS8V1X0</accession>
<reference evidence="1 2" key="1">
    <citation type="journal article" date="2021" name="BMC Genomics">
        <title>Datura genome reveals duplications of psychoactive alkaloid biosynthetic genes and high mutation rate following tissue culture.</title>
        <authorList>
            <person name="Rajewski A."/>
            <person name="Carter-House D."/>
            <person name="Stajich J."/>
            <person name="Litt A."/>
        </authorList>
    </citation>
    <scope>NUCLEOTIDE SEQUENCE [LARGE SCALE GENOMIC DNA]</scope>
    <source>
        <strain evidence="1">AR-01</strain>
    </source>
</reference>
<name>A0ABS8V1X0_DATST</name>
<organism evidence="1 2">
    <name type="scientific">Datura stramonium</name>
    <name type="common">Jimsonweed</name>
    <name type="synonym">Common thornapple</name>
    <dbReference type="NCBI Taxonomy" id="4076"/>
    <lineage>
        <taxon>Eukaryota</taxon>
        <taxon>Viridiplantae</taxon>
        <taxon>Streptophyta</taxon>
        <taxon>Embryophyta</taxon>
        <taxon>Tracheophyta</taxon>
        <taxon>Spermatophyta</taxon>
        <taxon>Magnoliopsida</taxon>
        <taxon>eudicotyledons</taxon>
        <taxon>Gunneridae</taxon>
        <taxon>Pentapetalae</taxon>
        <taxon>asterids</taxon>
        <taxon>lamiids</taxon>
        <taxon>Solanales</taxon>
        <taxon>Solanaceae</taxon>
        <taxon>Solanoideae</taxon>
        <taxon>Datureae</taxon>
        <taxon>Datura</taxon>
    </lineage>
</organism>
<comment type="caution">
    <text evidence="1">The sequence shown here is derived from an EMBL/GenBank/DDBJ whole genome shotgun (WGS) entry which is preliminary data.</text>
</comment>